<proteinExistence type="evidence at transcript level"/>
<evidence type="ECO:0000313" key="1">
    <source>
        <dbReference type="EMBL" id="ACR33897.1"/>
    </source>
</evidence>
<organism evidence="1">
    <name type="scientific">Zea mays</name>
    <name type="common">Maize</name>
    <dbReference type="NCBI Taxonomy" id="4577"/>
    <lineage>
        <taxon>Eukaryota</taxon>
        <taxon>Viridiplantae</taxon>
        <taxon>Streptophyta</taxon>
        <taxon>Embryophyta</taxon>
        <taxon>Tracheophyta</taxon>
        <taxon>Spermatophyta</taxon>
        <taxon>Magnoliopsida</taxon>
        <taxon>Liliopsida</taxon>
        <taxon>Poales</taxon>
        <taxon>Poaceae</taxon>
        <taxon>PACMAD clade</taxon>
        <taxon>Panicoideae</taxon>
        <taxon>Andropogonodae</taxon>
        <taxon>Andropogoneae</taxon>
        <taxon>Tripsacinae</taxon>
        <taxon>Zea</taxon>
    </lineage>
</organism>
<accession>C4IY97</accession>
<protein>
    <submittedName>
        <fullName evidence="1">Uncharacterized protein</fullName>
    </submittedName>
</protein>
<sequence length="73" mass="8029">MVEKFAHCTTCVVPWSNGVQFFGTSRLIWAVRPVGLWTVDKARRGFLEMGSDRQLGLGIGSQANPNGSCRSFP</sequence>
<reference evidence="1" key="1">
    <citation type="journal article" date="2009" name="PLoS Genet.">
        <title>Sequencing, mapping, and analysis of 27,455 maize full-length cDNAs.</title>
        <authorList>
            <person name="Soderlund C."/>
            <person name="Descour A."/>
            <person name="Kudrna D."/>
            <person name="Bomhoff M."/>
            <person name="Boyd L."/>
            <person name="Currie J."/>
            <person name="Angelova A."/>
            <person name="Collura K."/>
            <person name="Wissotski M."/>
            <person name="Ashley E."/>
            <person name="Morrow D."/>
            <person name="Fernandes J."/>
            <person name="Walbot V."/>
            <person name="Yu Y."/>
        </authorList>
    </citation>
    <scope>NUCLEOTIDE SEQUENCE</scope>
    <source>
        <strain evidence="1">B73</strain>
    </source>
</reference>
<dbReference type="EMBL" id="BT083544">
    <property type="protein sequence ID" value="ACR33897.1"/>
    <property type="molecule type" value="mRNA"/>
</dbReference>
<name>C4IY97_MAIZE</name>
<dbReference type="AlphaFoldDB" id="C4IY97"/>